<dbReference type="Proteomes" id="UP000003505">
    <property type="component" value="Unassembled WGS sequence"/>
</dbReference>
<dbReference type="Pfam" id="PF07715">
    <property type="entry name" value="Plug"/>
    <property type="match status" value="1"/>
</dbReference>
<comment type="subcellular location">
    <subcellularLocation>
        <location evidence="1 10">Cell outer membrane</location>
        <topology evidence="1 10">Multi-pass membrane protein</topology>
    </subcellularLocation>
</comment>
<dbReference type="InterPro" id="IPR000531">
    <property type="entry name" value="Beta-barrel_TonB"/>
</dbReference>
<dbReference type="GO" id="GO:0044718">
    <property type="term" value="P:siderophore transmembrane transport"/>
    <property type="evidence" value="ECO:0007669"/>
    <property type="project" value="TreeGrafter"/>
</dbReference>
<protein>
    <submittedName>
        <fullName evidence="16">TonB-dependent receptor</fullName>
    </submittedName>
</protein>
<dbReference type="PROSITE" id="PS52016">
    <property type="entry name" value="TONB_DEPENDENT_REC_3"/>
    <property type="match status" value="1"/>
</dbReference>
<evidence type="ECO:0000256" key="11">
    <source>
        <dbReference type="RuleBase" id="RU003357"/>
    </source>
</evidence>
<dbReference type="InterPro" id="IPR036942">
    <property type="entry name" value="Beta-barrel_TonB_sf"/>
</dbReference>
<dbReference type="InterPro" id="IPR012910">
    <property type="entry name" value="Plug_dom"/>
</dbReference>
<sequence length="872" mass="99110">MKNRFVFYKEKEKYSRKKHKKILTILILNAKIQSISLMLFIIMNGVQGCTPFTFANGGNGMRMGNRLRKRKYAALGAAMWMLWGSSALCAAGGDNGSSSERVTTDAVNVEANYEKELLKEEPETKTIITREDLDRKGARTLSDALAAEQSIQMGTDNMGRKTISIRGAEARHTLILVDGRRLAGGLSKFYGATDEANRLGVDNIDHIEVIRGSGTARYGADAIGGVINIVTKMPHKAGVKLMTEGSWLDQGGSQYNHNISYATGDLGGGTYMDFFYGQNKTAPFLYDNDGTSMQYYGKRNPMGARVEFTLGKDETLTISADHQTEDLKKDTTLGRFTRGRVIDMMAAEDAWRNNFSVDWKKQTSRADYRIRLYSTEHDSDVTYRVFGRGIPYHHFYFDVFNRKDKVLEASLGLMANDKHYVTVGADYHDESGEGTRIRINGQEARQETRKYSFPNPDDPSDPNIRSYTGNIYETSLNYYSAYVMDSWQVGKNLLVVPSLRYTNHSHFGVNLSPSIGATYKVRPDLRVKANIGTSFATGGIAELYHDWEMYEPSLNPKPPIRNGWLFEGNPELKPEKAVNMDVSVEKDFGKKTSAKLTLFRNDYKDYMQIMYIGEKQSKNLYGRTYYDPLTRYPSLYGSYDYDTLVAMVESAPDWQYIEDNILDEMSMVSNVPATDDVYTYKNISKARTQGIEAEVTHEFSSNFSIKAGYTYLDAYDRQSGKRLEGRGRHMFNLALNYNDRKNGWRATFWGDYTRNYLDIRDRIITGRLLDANGNTITETPHYTFKDPNTGEVYHLFPTETEANTHVKGGIQHDFTREKLAREKNYGVWNLMFEKDVTKNATVYAGITNVFNTYDPYLGLGGRIYRLGMRMTF</sequence>
<name>C9LSL2_SELS3</name>
<dbReference type="Gene3D" id="2.40.170.20">
    <property type="entry name" value="TonB-dependent receptor, beta-barrel domain"/>
    <property type="match status" value="1"/>
</dbReference>
<evidence type="ECO:0000256" key="2">
    <source>
        <dbReference type="ARBA" id="ARBA00022448"/>
    </source>
</evidence>
<evidence type="ECO:0000256" key="3">
    <source>
        <dbReference type="ARBA" id="ARBA00022452"/>
    </source>
</evidence>
<comment type="caution">
    <text evidence="16">The sequence shown here is derived from an EMBL/GenBank/DDBJ whole genome shotgun (WGS) entry which is preliminary data.</text>
</comment>
<dbReference type="GO" id="GO:0015344">
    <property type="term" value="F:siderophore uptake transmembrane transporter activity"/>
    <property type="evidence" value="ECO:0007669"/>
    <property type="project" value="TreeGrafter"/>
</dbReference>
<evidence type="ECO:0000313" key="17">
    <source>
        <dbReference type="Proteomes" id="UP000003505"/>
    </source>
</evidence>
<comment type="similarity">
    <text evidence="10 11">Belongs to the TonB-dependent receptor family.</text>
</comment>
<dbReference type="eggNOG" id="COG4771">
    <property type="taxonomic scope" value="Bacteria"/>
</dbReference>
<dbReference type="CDD" id="cd01347">
    <property type="entry name" value="ligand_gated_channel"/>
    <property type="match status" value="1"/>
</dbReference>
<keyword evidence="4 10" id="KW-0812">Transmembrane</keyword>
<evidence type="ECO:0000256" key="4">
    <source>
        <dbReference type="ARBA" id="ARBA00022692"/>
    </source>
</evidence>
<keyword evidence="9 10" id="KW-0998">Cell outer membrane</keyword>
<keyword evidence="3 10" id="KW-1134">Transmembrane beta strand</keyword>
<dbReference type="GO" id="GO:0009279">
    <property type="term" value="C:cell outer membrane"/>
    <property type="evidence" value="ECO:0007669"/>
    <property type="project" value="UniProtKB-SubCell"/>
</dbReference>
<feature type="domain" description="TonB-dependent receptor plug" evidence="15">
    <location>
        <begin position="119"/>
        <end position="226"/>
    </location>
</feature>
<feature type="domain" description="TonB-dependent receptor-like beta-barrel" evidence="14">
    <location>
        <begin position="313"/>
        <end position="849"/>
    </location>
</feature>
<evidence type="ECO:0000256" key="13">
    <source>
        <dbReference type="SAM" id="Phobius"/>
    </source>
</evidence>
<dbReference type="STRING" id="546271.Selsp_1722"/>
<keyword evidence="8 16" id="KW-0675">Receptor</keyword>
<dbReference type="EMBL" id="ACKP02000010">
    <property type="protein sequence ID" value="EEX78252.1"/>
    <property type="molecule type" value="Genomic_DNA"/>
</dbReference>
<keyword evidence="13" id="KW-1133">Transmembrane helix</keyword>
<evidence type="ECO:0000256" key="6">
    <source>
        <dbReference type="ARBA" id="ARBA00023077"/>
    </source>
</evidence>
<proteinExistence type="inferred from homology"/>
<dbReference type="InterPro" id="IPR039426">
    <property type="entry name" value="TonB-dep_rcpt-like"/>
</dbReference>
<feature type="transmembrane region" description="Helical" evidence="13">
    <location>
        <begin position="21"/>
        <end position="43"/>
    </location>
</feature>
<evidence type="ECO:0000313" key="16">
    <source>
        <dbReference type="EMBL" id="EEX78252.1"/>
    </source>
</evidence>
<feature type="region of interest" description="Disordered" evidence="12">
    <location>
        <begin position="443"/>
        <end position="463"/>
    </location>
</feature>
<keyword evidence="5" id="KW-0732">Signal</keyword>
<gene>
    <name evidence="16" type="ORF">SELSPUOL_00437</name>
</gene>
<dbReference type="Pfam" id="PF00593">
    <property type="entry name" value="TonB_dep_Rec_b-barrel"/>
    <property type="match status" value="1"/>
</dbReference>
<dbReference type="Gene3D" id="2.170.130.10">
    <property type="entry name" value="TonB-dependent receptor, plug domain"/>
    <property type="match status" value="1"/>
</dbReference>
<evidence type="ECO:0000259" key="14">
    <source>
        <dbReference type="Pfam" id="PF00593"/>
    </source>
</evidence>
<dbReference type="PANTHER" id="PTHR30069">
    <property type="entry name" value="TONB-DEPENDENT OUTER MEMBRANE RECEPTOR"/>
    <property type="match status" value="1"/>
</dbReference>
<accession>C9LSL2</accession>
<keyword evidence="7 10" id="KW-0472">Membrane</keyword>
<dbReference type="PANTHER" id="PTHR30069:SF29">
    <property type="entry name" value="HEMOGLOBIN AND HEMOGLOBIN-HAPTOGLOBIN-BINDING PROTEIN 1-RELATED"/>
    <property type="match status" value="1"/>
</dbReference>
<evidence type="ECO:0000259" key="15">
    <source>
        <dbReference type="Pfam" id="PF07715"/>
    </source>
</evidence>
<organism evidence="16 17">
    <name type="scientific">Selenomonas sputigena (strain ATCC 35185 / DSM 20758 / CCUG 44933 / VPI D19B-28)</name>
    <dbReference type="NCBI Taxonomy" id="546271"/>
    <lineage>
        <taxon>Bacteria</taxon>
        <taxon>Bacillati</taxon>
        <taxon>Bacillota</taxon>
        <taxon>Negativicutes</taxon>
        <taxon>Selenomonadales</taxon>
        <taxon>Selenomonadaceae</taxon>
        <taxon>Selenomonas</taxon>
    </lineage>
</organism>
<dbReference type="AlphaFoldDB" id="C9LSL2"/>
<dbReference type="InterPro" id="IPR037066">
    <property type="entry name" value="Plug_dom_sf"/>
</dbReference>
<reference evidence="16 17" key="1">
    <citation type="submission" date="2009-09" db="EMBL/GenBank/DDBJ databases">
        <authorList>
            <person name="Weinstock G."/>
            <person name="Sodergren E."/>
            <person name="Clifton S."/>
            <person name="Fulton L."/>
            <person name="Fulton B."/>
            <person name="Courtney L."/>
            <person name="Fronick C."/>
            <person name="Harrison M."/>
            <person name="Strong C."/>
            <person name="Farmer C."/>
            <person name="Delahaunty K."/>
            <person name="Markovic C."/>
            <person name="Hall O."/>
            <person name="Minx P."/>
            <person name="Tomlinson C."/>
            <person name="Mitreva M."/>
            <person name="Nelson J."/>
            <person name="Hou S."/>
            <person name="Wollam A."/>
            <person name="Pepin K.H."/>
            <person name="Johnson M."/>
            <person name="Bhonagiri V."/>
            <person name="Nash W.E."/>
            <person name="Warren W."/>
            <person name="Chinwalla A."/>
            <person name="Mardis E.R."/>
            <person name="Wilson R.K."/>
        </authorList>
    </citation>
    <scope>NUCLEOTIDE SEQUENCE [LARGE SCALE GENOMIC DNA]</scope>
    <source>
        <strain evidence="17">ATCC 35185 / DSM 20758 / VPI D19B-28</strain>
    </source>
</reference>
<evidence type="ECO:0000256" key="8">
    <source>
        <dbReference type="ARBA" id="ARBA00023170"/>
    </source>
</evidence>
<evidence type="ECO:0000256" key="5">
    <source>
        <dbReference type="ARBA" id="ARBA00022729"/>
    </source>
</evidence>
<evidence type="ECO:0000256" key="7">
    <source>
        <dbReference type="ARBA" id="ARBA00023136"/>
    </source>
</evidence>
<evidence type="ECO:0000256" key="9">
    <source>
        <dbReference type="ARBA" id="ARBA00023237"/>
    </source>
</evidence>
<evidence type="ECO:0000256" key="1">
    <source>
        <dbReference type="ARBA" id="ARBA00004571"/>
    </source>
</evidence>
<evidence type="ECO:0000256" key="10">
    <source>
        <dbReference type="PROSITE-ProRule" id="PRU01360"/>
    </source>
</evidence>
<evidence type="ECO:0000256" key="12">
    <source>
        <dbReference type="SAM" id="MobiDB-lite"/>
    </source>
</evidence>
<keyword evidence="6 11" id="KW-0798">TonB box</keyword>
<keyword evidence="2 10" id="KW-0813">Transport</keyword>
<dbReference type="SUPFAM" id="SSF56935">
    <property type="entry name" value="Porins"/>
    <property type="match status" value="1"/>
</dbReference>